<dbReference type="AlphaFoldDB" id="A0A508AE74"/>
<dbReference type="InterPro" id="IPR043519">
    <property type="entry name" value="NT_sf"/>
</dbReference>
<dbReference type="InterPro" id="IPR007344">
    <property type="entry name" value="GrpB/CoaE"/>
</dbReference>
<comment type="caution">
    <text evidence="1">The sequence shown here is derived from an EMBL/GenBank/DDBJ whole genome shotgun (WGS) entry which is preliminary data.</text>
</comment>
<evidence type="ECO:0000313" key="2">
    <source>
        <dbReference type="Proteomes" id="UP000318212"/>
    </source>
</evidence>
<dbReference type="SUPFAM" id="SSF81301">
    <property type="entry name" value="Nucleotidyltransferase"/>
    <property type="match status" value="1"/>
</dbReference>
<name>A0A508AE74_9GAMM</name>
<dbReference type="Proteomes" id="UP000318212">
    <property type="component" value="Unassembled WGS sequence"/>
</dbReference>
<dbReference type="Pfam" id="PF04229">
    <property type="entry name" value="GrpB"/>
    <property type="match status" value="1"/>
</dbReference>
<dbReference type="PANTHER" id="PTHR34822:SF1">
    <property type="entry name" value="GRPB FAMILY PROTEIN"/>
    <property type="match status" value="1"/>
</dbReference>
<evidence type="ECO:0000313" key="1">
    <source>
        <dbReference type="EMBL" id="TQD45365.1"/>
    </source>
</evidence>
<dbReference type="PANTHER" id="PTHR34822">
    <property type="entry name" value="GRPB DOMAIN PROTEIN (AFU_ORTHOLOGUE AFUA_1G01530)"/>
    <property type="match status" value="1"/>
</dbReference>
<dbReference type="EMBL" id="VICE01000078">
    <property type="protein sequence ID" value="TQD45365.1"/>
    <property type="molecule type" value="Genomic_DNA"/>
</dbReference>
<accession>A0A508AE74</accession>
<dbReference type="Gene3D" id="3.30.460.10">
    <property type="entry name" value="Beta Polymerase, domain 2"/>
    <property type="match status" value="1"/>
</dbReference>
<proteinExistence type="predicted"/>
<sequence>MKPGAIHLDMAVVIQSFEGGRALVPLLTDLGYEYRGENGIPLRHYFVQGSPRRTHHLHMLEQDSAELMRHLRFRDILLDSPSTAARYSKFKAAIAAESGGTRDLYQSRKVSFIDEVRRLRSEAQ</sequence>
<organism evidence="1 2">
    <name type="scientific">Marilutibacter aestuarii</name>
    <dbReference type="NCBI Taxonomy" id="1706195"/>
    <lineage>
        <taxon>Bacteria</taxon>
        <taxon>Pseudomonadati</taxon>
        <taxon>Pseudomonadota</taxon>
        <taxon>Gammaproteobacteria</taxon>
        <taxon>Lysobacterales</taxon>
        <taxon>Lysobacteraceae</taxon>
        <taxon>Marilutibacter</taxon>
    </lineage>
</organism>
<gene>
    <name evidence="1" type="ORF">FKV25_08345</name>
</gene>
<keyword evidence="2" id="KW-1185">Reference proteome</keyword>
<protein>
    <submittedName>
        <fullName evidence="1">GrpB family protein</fullName>
    </submittedName>
</protein>
<reference evidence="1 2" key="1">
    <citation type="submission" date="2019-06" db="EMBL/GenBank/DDBJ databases">
        <title>Lysobacter alkalisoli sp. nov. isolated from saline soil.</title>
        <authorList>
            <person name="Sun J.-Q."/>
            <person name="Xu L."/>
        </authorList>
    </citation>
    <scope>NUCLEOTIDE SEQUENCE [LARGE SCALE GENOMIC DNA]</scope>
    <source>
        <strain evidence="1 2">JCM 31130</strain>
    </source>
</reference>